<feature type="compositionally biased region" description="Low complexity" evidence="1">
    <location>
        <begin position="10"/>
        <end position="24"/>
    </location>
</feature>
<evidence type="ECO:0000256" key="1">
    <source>
        <dbReference type="SAM" id="MobiDB-lite"/>
    </source>
</evidence>
<organism evidence="2">
    <name type="scientific">freshwater metagenome</name>
    <dbReference type="NCBI Taxonomy" id="449393"/>
    <lineage>
        <taxon>unclassified sequences</taxon>
        <taxon>metagenomes</taxon>
        <taxon>ecological metagenomes</taxon>
    </lineage>
</organism>
<reference evidence="2" key="1">
    <citation type="submission" date="2020-05" db="EMBL/GenBank/DDBJ databases">
        <authorList>
            <person name="Chiriac C."/>
            <person name="Salcher M."/>
            <person name="Ghai R."/>
            <person name="Kavagutti S V."/>
        </authorList>
    </citation>
    <scope>NUCLEOTIDE SEQUENCE</scope>
</reference>
<gene>
    <name evidence="2" type="ORF">UFOPK4061_01498</name>
</gene>
<accession>A0A6J7QYI7</accession>
<proteinExistence type="predicted"/>
<feature type="compositionally biased region" description="Polar residues" evidence="1">
    <location>
        <begin position="88"/>
        <end position="105"/>
    </location>
</feature>
<evidence type="ECO:0000313" key="2">
    <source>
        <dbReference type="EMBL" id="CAB5022800.1"/>
    </source>
</evidence>
<name>A0A6J7QYI7_9ZZZZ</name>
<dbReference type="EMBL" id="CAFBPD010000284">
    <property type="protein sequence ID" value="CAB5022800.1"/>
    <property type="molecule type" value="Genomic_DNA"/>
</dbReference>
<sequence length="105" mass="11070">MESASDHPISTTSVSFDSTFTGSSMVMSPPGPALTIRPRRSEVLGPLCTTSAALVPSREGVAERTRARGSSPLTRMLVRVPSGRTRMRPSSASTTHNAPDRSNTG</sequence>
<protein>
    <submittedName>
        <fullName evidence="2">Unannotated protein</fullName>
    </submittedName>
</protein>
<dbReference type="AlphaFoldDB" id="A0A6J7QYI7"/>
<feature type="region of interest" description="Disordered" evidence="1">
    <location>
        <begin position="1"/>
        <end position="41"/>
    </location>
</feature>
<feature type="region of interest" description="Disordered" evidence="1">
    <location>
        <begin position="79"/>
        <end position="105"/>
    </location>
</feature>